<name>A0AAV8SGD2_9ROSI</name>
<dbReference type="PRINTS" id="PR01217">
    <property type="entry name" value="PRICHEXTENSN"/>
</dbReference>
<evidence type="ECO:0000313" key="2">
    <source>
        <dbReference type="EMBL" id="KAJ8751194.1"/>
    </source>
</evidence>
<feature type="compositionally biased region" description="Pro residues" evidence="1">
    <location>
        <begin position="111"/>
        <end position="138"/>
    </location>
</feature>
<proteinExistence type="predicted"/>
<reference evidence="2 3" key="1">
    <citation type="submission" date="2021-09" db="EMBL/GenBank/DDBJ databases">
        <title>Genomic insights and catalytic innovation underlie evolution of tropane alkaloids biosynthesis.</title>
        <authorList>
            <person name="Wang Y.-J."/>
            <person name="Tian T."/>
            <person name="Huang J.-P."/>
            <person name="Huang S.-X."/>
        </authorList>
    </citation>
    <scope>NUCLEOTIDE SEQUENCE [LARGE SCALE GENOMIC DNA]</scope>
    <source>
        <strain evidence="2">KIB-2018</strain>
        <tissue evidence="2">Leaf</tissue>
    </source>
</reference>
<dbReference type="Proteomes" id="UP001159364">
    <property type="component" value="Linkage Group LG11"/>
</dbReference>
<dbReference type="EMBL" id="JAIWQS010000011">
    <property type="protein sequence ID" value="KAJ8751194.1"/>
    <property type="molecule type" value="Genomic_DNA"/>
</dbReference>
<feature type="compositionally biased region" description="Basic and acidic residues" evidence="1">
    <location>
        <begin position="189"/>
        <end position="202"/>
    </location>
</feature>
<feature type="compositionally biased region" description="Pro residues" evidence="1">
    <location>
        <begin position="47"/>
        <end position="62"/>
    </location>
</feature>
<gene>
    <name evidence="2" type="ORF">K2173_016375</name>
</gene>
<sequence length="202" mass="21224">MGPTVGQTSTPIPVPSSPTQQPPTLGQPAPKGPASIPLTQAPSTTSPRPPIPPIPQPQPQPQPSTHSPSELDSSHVAIYLPSHAALVSPDPTSQLPIPVGLVNEDMDVAPLDPPGPRGTSPLPHPLHEVPPPRPPDPCPLHQSGGVKPDAHDTTMEESGPPPEFLPRQVPNGPAVPRNHLLPIYKKVSQQKDREAEESKGQS</sequence>
<evidence type="ECO:0000256" key="1">
    <source>
        <dbReference type="SAM" id="MobiDB-lite"/>
    </source>
</evidence>
<comment type="caution">
    <text evidence="2">The sequence shown here is derived from an EMBL/GenBank/DDBJ whole genome shotgun (WGS) entry which is preliminary data.</text>
</comment>
<evidence type="ECO:0000313" key="3">
    <source>
        <dbReference type="Proteomes" id="UP001159364"/>
    </source>
</evidence>
<protein>
    <submittedName>
        <fullName evidence="2">Uncharacterized protein</fullName>
    </submittedName>
</protein>
<organism evidence="2 3">
    <name type="scientific">Erythroxylum novogranatense</name>
    <dbReference type="NCBI Taxonomy" id="1862640"/>
    <lineage>
        <taxon>Eukaryota</taxon>
        <taxon>Viridiplantae</taxon>
        <taxon>Streptophyta</taxon>
        <taxon>Embryophyta</taxon>
        <taxon>Tracheophyta</taxon>
        <taxon>Spermatophyta</taxon>
        <taxon>Magnoliopsida</taxon>
        <taxon>eudicotyledons</taxon>
        <taxon>Gunneridae</taxon>
        <taxon>Pentapetalae</taxon>
        <taxon>rosids</taxon>
        <taxon>fabids</taxon>
        <taxon>Malpighiales</taxon>
        <taxon>Erythroxylaceae</taxon>
        <taxon>Erythroxylum</taxon>
    </lineage>
</organism>
<dbReference type="AlphaFoldDB" id="A0AAV8SGD2"/>
<feature type="compositionally biased region" description="Low complexity" evidence="1">
    <location>
        <begin position="7"/>
        <end position="29"/>
    </location>
</feature>
<accession>A0AAV8SGD2</accession>
<feature type="region of interest" description="Disordered" evidence="1">
    <location>
        <begin position="1"/>
        <end position="202"/>
    </location>
</feature>
<keyword evidence="3" id="KW-1185">Reference proteome</keyword>